<keyword evidence="3" id="KW-0238">DNA-binding</keyword>
<dbReference type="STRING" id="296587.C1FJW2"/>
<dbReference type="InterPro" id="IPR049730">
    <property type="entry name" value="SNF2/RAD54-like_C"/>
</dbReference>
<dbReference type="PROSITE" id="PS50077">
    <property type="entry name" value="HEAT_REPEAT"/>
    <property type="match status" value="1"/>
</dbReference>
<name>C1FJW2_MICCC</name>
<dbReference type="OrthoDB" id="10252227at2759"/>
<keyword evidence="2" id="KW-0067">ATP-binding</keyword>
<evidence type="ECO:0000313" key="8">
    <source>
        <dbReference type="EMBL" id="ACO70415.1"/>
    </source>
</evidence>
<feature type="domain" description="Helicase C-terminal" evidence="7">
    <location>
        <begin position="1578"/>
        <end position="1743"/>
    </location>
</feature>
<dbReference type="GO" id="GO:0004386">
    <property type="term" value="F:helicase activity"/>
    <property type="evidence" value="ECO:0007669"/>
    <property type="project" value="UniProtKB-KW"/>
</dbReference>
<dbReference type="FunCoup" id="C1FJW2">
    <property type="interactions" value="1844"/>
</dbReference>
<evidence type="ECO:0000313" key="9">
    <source>
        <dbReference type="Proteomes" id="UP000002009"/>
    </source>
</evidence>
<protein>
    <submittedName>
        <fullName evidence="8">SNF2 super family</fullName>
    </submittedName>
</protein>
<reference evidence="8 9" key="1">
    <citation type="journal article" date="2009" name="Science">
        <title>Green evolution and dynamic adaptations revealed by genomes of the marine picoeukaryotes Micromonas.</title>
        <authorList>
            <person name="Worden A.Z."/>
            <person name="Lee J.H."/>
            <person name="Mock T."/>
            <person name="Rouze P."/>
            <person name="Simmons M.P."/>
            <person name="Aerts A.L."/>
            <person name="Allen A.E."/>
            <person name="Cuvelier M.L."/>
            <person name="Derelle E."/>
            <person name="Everett M.V."/>
            <person name="Foulon E."/>
            <person name="Grimwood J."/>
            <person name="Gundlach H."/>
            <person name="Henrissat B."/>
            <person name="Napoli C."/>
            <person name="McDonald S.M."/>
            <person name="Parker M.S."/>
            <person name="Rombauts S."/>
            <person name="Salamov A."/>
            <person name="Von Dassow P."/>
            <person name="Badger J.H."/>
            <person name="Coutinho P.M."/>
            <person name="Demir E."/>
            <person name="Dubchak I."/>
            <person name="Gentemann C."/>
            <person name="Eikrem W."/>
            <person name="Gready J.E."/>
            <person name="John U."/>
            <person name="Lanier W."/>
            <person name="Lindquist E.A."/>
            <person name="Lucas S."/>
            <person name="Mayer K.F."/>
            <person name="Moreau H."/>
            <person name="Not F."/>
            <person name="Otillar R."/>
            <person name="Panaud O."/>
            <person name="Pangilinan J."/>
            <person name="Paulsen I."/>
            <person name="Piegu B."/>
            <person name="Poliakov A."/>
            <person name="Robbens S."/>
            <person name="Schmutz J."/>
            <person name="Toulza E."/>
            <person name="Wyss T."/>
            <person name="Zelensky A."/>
            <person name="Zhou K."/>
            <person name="Armbrust E.V."/>
            <person name="Bhattacharya D."/>
            <person name="Goodenough U.W."/>
            <person name="Van de Peer Y."/>
            <person name="Grigoriev I.V."/>
        </authorList>
    </citation>
    <scope>NUCLEOTIDE SEQUENCE [LARGE SCALE GENOMIC DNA]</scope>
    <source>
        <strain evidence="9">RCC299 / NOUM17</strain>
    </source>
</reference>
<dbReference type="InterPro" id="IPR011989">
    <property type="entry name" value="ARM-like"/>
</dbReference>
<keyword evidence="2" id="KW-0347">Helicase</keyword>
<dbReference type="EMBL" id="CP001577">
    <property type="protein sequence ID" value="ACO70415.1"/>
    <property type="molecule type" value="Genomic_DNA"/>
</dbReference>
<feature type="region of interest" description="Disordered" evidence="5">
    <location>
        <begin position="1752"/>
        <end position="1771"/>
    </location>
</feature>
<dbReference type="RefSeq" id="XP_002509157.1">
    <property type="nucleotide sequence ID" value="XM_002509111.1"/>
</dbReference>
<dbReference type="Pfam" id="PF12054">
    <property type="entry name" value="DUF3535"/>
    <property type="match status" value="1"/>
</dbReference>
<feature type="compositionally biased region" description="Basic and acidic residues" evidence="5">
    <location>
        <begin position="1752"/>
        <end position="1765"/>
    </location>
</feature>
<evidence type="ECO:0000259" key="7">
    <source>
        <dbReference type="PROSITE" id="PS51194"/>
    </source>
</evidence>
<dbReference type="KEGG" id="mis:MICPUN_62843"/>
<dbReference type="Proteomes" id="UP000002009">
    <property type="component" value="Chromosome 12"/>
</dbReference>
<dbReference type="InterPro" id="IPR022707">
    <property type="entry name" value="Mot1_central_dom"/>
</dbReference>
<dbReference type="GO" id="GO:0016887">
    <property type="term" value="F:ATP hydrolysis activity"/>
    <property type="evidence" value="ECO:0007669"/>
    <property type="project" value="InterPro"/>
</dbReference>
<keyword evidence="2" id="KW-0547">Nucleotide-binding</keyword>
<evidence type="ECO:0000256" key="4">
    <source>
        <dbReference type="PROSITE-ProRule" id="PRU00103"/>
    </source>
</evidence>
<dbReference type="Gene3D" id="3.40.50.10810">
    <property type="entry name" value="Tandem AAA-ATPase domain"/>
    <property type="match status" value="1"/>
</dbReference>
<gene>
    <name evidence="8" type="ORF">MICPUN_62843</name>
</gene>
<dbReference type="InterPro" id="IPR016024">
    <property type="entry name" value="ARM-type_fold"/>
</dbReference>
<feature type="region of interest" description="Disordered" evidence="5">
    <location>
        <begin position="234"/>
        <end position="277"/>
    </location>
</feature>
<evidence type="ECO:0000256" key="5">
    <source>
        <dbReference type="SAM" id="MobiDB-lite"/>
    </source>
</evidence>
<dbReference type="InterPro" id="IPR000330">
    <property type="entry name" value="SNF2_N"/>
</dbReference>
<dbReference type="SMART" id="SM00490">
    <property type="entry name" value="HELICc"/>
    <property type="match status" value="1"/>
</dbReference>
<dbReference type="Gene3D" id="3.40.50.300">
    <property type="entry name" value="P-loop containing nucleotide triphosphate hydrolases"/>
    <property type="match status" value="1"/>
</dbReference>
<dbReference type="PANTHER" id="PTHR36498">
    <property type="entry name" value="TATA-BINDING PROTEIN-ASSOCIATED FACTOR 172"/>
    <property type="match status" value="1"/>
</dbReference>
<dbReference type="Gene3D" id="1.25.10.10">
    <property type="entry name" value="Leucine-rich Repeat Variant"/>
    <property type="match status" value="2"/>
</dbReference>
<dbReference type="GO" id="GO:0003677">
    <property type="term" value="F:DNA binding"/>
    <property type="evidence" value="ECO:0007669"/>
    <property type="project" value="UniProtKB-KW"/>
</dbReference>
<dbReference type="InterPro" id="IPR044972">
    <property type="entry name" value="Mot1"/>
</dbReference>
<dbReference type="InterPro" id="IPR027417">
    <property type="entry name" value="P-loop_NTPase"/>
</dbReference>
<dbReference type="InterPro" id="IPR001650">
    <property type="entry name" value="Helicase_C-like"/>
</dbReference>
<dbReference type="GO" id="GO:0005524">
    <property type="term" value="F:ATP binding"/>
    <property type="evidence" value="ECO:0007669"/>
    <property type="project" value="InterPro"/>
</dbReference>
<dbReference type="CDD" id="cd18793">
    <property type="entry name" value="SF2_C_SNF"/>
    <property type="match status" value="1"/>
</dbReference>
<dbReference type="InParanoid" id="C1FJW2"/>
<dbReference type="SUPFAM" id="SSF52540">
    <property type="entry name" value="P-loop containing nucleoside triphosphate hydrolases"/>
    <property type="match status" value="2"/>
</dbReference>
<dbReference type="FunFam" id="3.40.50.300:FF:001793">
    <property type="entry name" value="TATA-binding protein-associated factor"/>
    <property type="match status" value="1"/>
</dbReference>
<dbReference type="Pfam" id="PF00271">
    <property type="entry name" value="Helicase_C"/>
    <property type="match status" value="1"/>
</dbReference>
<evidence type="ECO:0000256" key="2">
    <source>
        <dbReference type="ARBA" id="ARBA00022806"/>
    </source>
</evidence>
<dbReference type="InterPro" id="IPR021133">
    <property type="entry name" value="HEAT_type_2"/>
</dbReference>
<feature type="repeat" description="HEAT" evidence="4">
    <location>
        <begin position="458"/>
        <end position="492"/>
    </location>
</feature>
<keyword evidence="1" id="KW-0378">Hydrolase</keyword>
<dbReference type="InterPro" id="IPR014001">
    <property type="entry name" value="Helicase_ATP-bd"/>
</dbReference>
<dbReference type="eggNOG" id="KOG0392">
    <property type="taxonomic scope" value="Eukaryota"/>
</dbReference>
<sequence length="1814" mass="192295">MAEEGGGSRLDRLLRLIEAGSTPAARNEAARQIGEIASHHPNQLPNLLRRIRGFLKNKQWETRVAAAKAVSFICEGIHHATVADIARLEGISLEDAAAGADKLAAVKAEPNANPGDDDSDADVNLKFDEFDIVGVLDTAAPLLASKVGDFDASTADDAKLTKKERLRLAKQALKERLGMAVKDDGDTSGVKREEGTRALDVTKFVDVDDLVGEDDVEDKAAVKVEENRVDAADLSQLSARERNRLKRKQKRAARDDAEGAAAAAPASKKAKKGGEDAALAAAEAAEEEEEAAEVEAGAWPLTRTCESLAYSLFAARWEERHGAAAALREILRHHADAAAVLKPPARTTSLPPSTAAVAAKSNGAWLEDMAVRLLCLLSLDRFGDYVGDGVVAPVRETGAQALGAGLLPLPPPAVEAVVRAVLVLLRRGEWEVRHSALLALRYVLAARDTLAPRLLPAALPAAVTALDDKDDDVRGAAAEALLPAARHLPSHQDFPKLLSALWGLLRRLDDPDLLTSPSNVPIMRLISALYALPETRAVPPAGPGSSLKDVVPSVFPFALHPIASVRIAVWRTLRRLMSDAELRAGWISDASVTAPMLRLLYQAILLEEDSETASEAQGAWEDAVAAANVGTVAAAVKANVEAWCTKAATAAGSRPDPKLLFVVSLGDAVGQISGAHERAPTSTSEWTVASVGRLRAVRALSQLAKVLCGSGDAAAAEAAKTLEAQVIRLMAAPKATWRMTGAHLLAQWLDAIPEGATKPPLEAPGARLGELLSNTNPAYPSLPSASPYAEVLGFQERVKTEATGLLRAAGQGGVQLTTSEVPSPAAEGFGAEHAGTLAAAVPQVRATKGAAQGPAGVAIESARSKLLASAAYLKGEETRLHSHVLSAAAGAAVAFGALPPKLNHLIQPLVRSIRGETDRLLQRRSARALACLIKLANARTPSPVPKIVQNIIGFACADPLETPRADGGDLAAQQAAAAAAAATAAAAAAAGSGDSELTEAAVARRGAEATLLELSNVFGESLFDALPRLWELMAGPLTSAPTPQSVIDGAQVLKVLGPNVHPSLQDKVLALIPAVFDAAVNGGEALQKTSAGALAALAKAVPSKVIANLLALVVPALEDSGEADSATGKRRGAAAVASALVTDLGAALAPYCVLMLVPLMGRMSDPVPVVREMATKSFASLVPLLPLARGRAPPPELSAEQVKRSENDGAFLEALLDNSKVEDFELPFKCNRVLRPYQQEGVNWLAFLRRFKLHGALCDDMGLGKTLQSTCILAATIVERKKAGLPHVPALVVCPPTLVGHWAHEINQYVAEDVLRPLEYHGQPGDRAKLQPDAFSGKYDVIIMSYDSLRSDAAAMVDGKSYSYCILDEGHAIRNPKARITQAVKKVRAEHRLLLSGTPIQNDVVELWSLFDFLMPGFLGTEREFKQSYGIASARSVAAKKGGGLTEQGALATGKLHKQVMPFVLRRTKDEVLKDLPPKIIQDIYVDLTPHQKHLYDAFEGSSANAEITNVISGGGESASGAATHVFQALQYLRKLCSHPRLVTEGDGKKGKKAKPTAETMSPKFMALKQILLDCGIGEDPLAEKDPDQKQESSGHRVLIFSQLKSLLDLVEDELFGHLLKGVSWLRLDGSVAPTARFDVVRKFNADPSIDVLLLTTHVGGLGLNLTSADTVVFLEHDWNPQKDLQAMDRAHRLGQKRTVNVFRLLTKGTLEEKIMGLQRFKLDVANAVVNTDNMSLSAMDTGQMLELFTADKGDKSGEKKDAGGENRAAGAAAEAVTGGLKGALAGLEELWDENQYKEEFALDGFIKSLNKKE</sequence>
<evidence type="ECO:0000256" key="1">
    <source>
        <dbReference type="ARBA" id="ARBA00022801"/>
    </source>
</evidence>
<dbReference type="PANTHER" id="PTHR36498:SF1">
    <property type="entry name" value="TATA-BINDING PROTEIN-ASSOCIATED FACTOR 172"/>
    <property type="match status" value="1"/>
</dbReference>
<keyword evidence="9" id="KW-1185">Reference proteome</keyword>
<dbReference type="SMART" id="SM00487">
    <property type="entry name" value="DEXDc"/>
    <property type="match status" value="1"/>
</dbReference>
<dbReference type="PROSITE" id="PS51192">
    <property type="entry name" value="HELICASE_ATP_BIND_1"/>
    <property type="match status" value="1"/>
</dbReference>
<feature type="domain" description="Helicase ATP-binding" evidence="6">
    <location>
        <begin position="1246"/>
        <end position="1417"/>
    </location>
</feature>
<dbReference type="GeneID" id="8248297"/>
<proteinExistence type="predicted"/>
<accession>C1FJW2</accession>
<dbReference type="PROSITE" id="PS51194">
    <property type="entry name" value="HELICASE_CTER"/>
    <property type="match status" value="1"/>
</dbReference>
<dbReference type="SUPFAM" id="SSF48371">
    <property type="entry name" value="ARM repeat"/>
    <property type="match status" value="1"/>
</dbReference>
<evidence type="ECO:0000256" key="3">
    <source>
        <dbReference type="ARBA" id="ARBA00023125"/>
    </source>
</evidence>
<evidence type="ECO:0000259" key="6">
    <source>
        <dbReference type="PROSITE" id="PS51192"/>
    </source>
</evidence>
<organism evidence="8 9">
    <name type="scientific">Micromonas commoda (strain RCC299 / NOUM17 / CCMP2709)</name>
    <name type="common">Picoplanktonic green alga</name>
    <dbReference type="NCBI Taxonomy" id="296587"/>
    <lineage>
        <taxon>Eukaryota</taxon>
        <taxon>Viridiplantae</taxon>
        <taxon>Chlorophyta</taxon>
        <taxon>Mamiellophyceae</taxon>
        <taxon>Mamiellales</taxon>
        <taxon>Mamiellaceae</taxon>
        <taxon>Micromonas</taxon>
    </lineage>
</organism>
<dbReference type="Pfam" id="PF00176">
    <property type="entry name" value="SNF2-rel_dom"/>
    <property type="match status" value="1"/>
</dbReference>
<dbReference type="InterPro" id="IPR038718">
    <property type="entry name" value="SNF2-like_sf"/>
</dbReference>
<dbReference type="OMA" id="WYSDIAC"/>
<dbReference type="GO" id="GO:0017025">
    <property type="term" value="F:TBP-class protein binding"/>
    <property type="evidence" value="ECO:0007669"/>
    <property type="project" value="InterPro"/>
</dbReference>